<keyword evidence="4 7" id="KW-0812">Transmembrane</keyword>
<dbReference type="PRINTS" id="PR01437">
    <property type="entry name" value="NUOXDRDTASE4"/>
</dbReference>
<evidence type="ECO:0000256" key="3">
    <source>
        <dbReference type="ARBA" id="ARBA00022475"/>
    </source>
</evidence>
<gene>
    <name evidence="11" type="ORF">B1C78_07825</name>
</gene>
<feature type="transmembrane region" description="Helical" evidence="8">
    <location>
        <begin position="33"/>
        <end position="54"/>
    </location>
</feature>
<organism evidence="11 12">
    <name type="scientific">Thioalkalivibrio denitrificans</name>
    <dbReference type="NCBI Taxonomy" id="108003"/>
    <lineage>
        <taxon>Bacteria</taxon>
        <taxon>Pseudomonadati</taxon>
        <taxon>Pseudomonadota</taxon>
        <taxon>Gammaproteobacteria</taxon>
        <taxon>Chromatiales</taxon>
        <taxon>Ectothiorhodospiraceae</taxon>
        <taxon>Thioalkalivibrio</taxon>
    </lineage>
</organism>
<feature type="transmembrane region" description="Helical" evidence="8">
    <location>
        <begin position="406"/>
        <end position="425"/>
    </location>
</feature>
<dbReference type="STRING" id="108003.B1C78_07825"/>
<dbReference type="AlphaFoldDB" id="A0A1V3NHY9"/>
<dbReference type="PANTHER" id="PTHR42703:SF1">
    <property type="entry name" value="NA(+)_H(+) ANTIPORTER SUBUNIT D1"/>
    <property type="match status" value="1"/>
</dbReference>
<reference evidence="11 12" key="1">
    <citation type="submission" date="2017-02" db="EMBL/GenBank/DDBJ databases">
        <title>Genomic diversity within the haloalkaliphilic genus Thioalkalivibrio.</title>
        <authorList>
            <person name="Ahn A.-C."/>
            <person name="Meier-Kolthoff J."/>
            <person name="Overmars L."/>
            <person name="Richter M."/>
            <person name="Woyke T."/>
            <person name="Sorokin D.Y."/>
            <person name="Muyzer G."/>
        </authorList>
    </citation>
    <scope>NUCLEOTIDE SEQUENCE [LARGE SCALE GENOMIC DNA]</scope>
    <source>
        <strain evidence="11 12">ALJD</strain>
    </source>
</reference>
<dbReference type="GO" id="GO:0005886">
    <property type="term" value="C:plasma membrane"/>
    <property type="evidence" value="ECO:0007669"/>
    <property type="project" value="UniProtKB-SubCell"/>
</dbReference>
<feature type="domain" description="NADH-Ubiquinone oxidoreductase (complex I) chain 5 N-terminal" evidence="10">
    <location>
        <begin position="70"/>
        <end position="111"/>
    </location>
</feature>
<comment type="subcellular location">
    <subcellularLocation>
        <location evidence="1">Cell membrane</location>
        <topology evidence="1">Multi-pass membrane protein</topology>
    </subcellularLocation>
    <subcellularLocation>
        <location evidence="7">Membrane</location>
        <topology evidence="7">Multi-pass membrane protein</topology>
    </subcellularLocation>
</comment>
<evidence type="ECO:0000256" key="1">
    <source>
        <dbReference type="ARBA" id="ARBA00004651"/>
    </source>
</evidence>
<proteinExistence type="inferred from homology"/>
<evidence type="ECO:0000313" key="11">
    <source>
        <dbReference type="EMBL" id="OOG24727.1"/>
    </source>
</evidence>
<dbReference type="InterPro" id="IPR001750">
    <property type="entry name" value="ND/Mrp_TM"/>
</dbReference>
<feature type="transmembrane region" description="Helical" evidence="8">
    <location>
        <begin position="165"/>
        <end position="186"/>
    </location>
</feature>
<evidence type="ECO:0000256" key="8">
    <source>
        <dbReference type="SAM" id="Phobius"/>
    </source>
</evidence>
<feature type="transmembrane region" description="Helical" evidence="8">
    <location>
        <begin position="74"/>
        <end position="99"/>
    </location>
</feature>
<evidence type="ECO:0000259" key="9">
    <source>
        <dbReference type="Pfam" id="PF00361"/>
    </source>
</evidence>
<dbReference type="PANTHER" id="PTHR42703">
    <property type="entry name" value="NADH DEHYDROGENASE"/>
    <property type="match status" value="1"/>
</dbReference>
<comment type="caution">
    <text evidence="11">The sequence shown here is derived from an EMBL/GenBank/DDBJ whole genome shotgun (WGS) entry which is preliminary data.</text>
</comment>
<evidence type="ECO:0000256" key="2">
    <source>
        <dbReference type="ARBA" id="ARBA00005346"/>
    </source>
</evidence>
<feature type="transmembrane region" description="Helical" evidence="8">
    <location>
        <begin position="370"/>
        <end position="394"/>
    </location>
</feature>
<dbReference type="Pfam" id="PF00662">
    <property type="entry name" value="Proton_antipo_N"/>
    <property type="match status" value="1"/>
</dbReference>
<feature type="transmembrane region" description="Helical" evidence="8">
    <location>
        <begin position="271"/>
        <end position="292"/>
    </location>
</feature>
<feature type="transmembrane region" description="Helical" evidence="8">
    <location>
        <begin position="206"/>
        <end position="227"/>
    </location>
</feature>
<dbReference type="InterPro" id="IPR003918">
    <property type="entry name" value="NADH_UbQ_OxRdtase"/>
</dbReference>
<dbReference type="Pfam" id="PF00361">
    <property type="entry name" value="Proton_antipo_M"/>
    <property type="match status" value="1"/>
</dbReference>
<feature type="transmembrane region" description="Helical" evidence="8">
    <location>
        <begin position="239"/>
        <end position="259"/>
    </location>
</feature>
<evidence type="ECO:0000256" key="6">
    <source>
        <dbReference type="ARBA" id="ARBA00023136"/>
    </source>
</evidence>
<feature type="transmembrane region" description="Helical" evidence="8">
    <location>
        <begin position="446"/>
        <end position="467"/>
    </location>
</feature>
<dbReference type="EMBL" id="MVBK01000044">
    <property type="protein sequence ID" value="OOG24727.1"/>
    <property type="molecule type" value="Genomic_DNA"/>
</dbReference>
<evidence type="ECO:0000256" key="7">
    <source>
        <dbReference type="RuleBase" id="RU000320"/>
    </source>
</evidence>
<dbReference type="RefSeq" id="WP_245795360.1">
    <property type="nucleotide sequence ID" value="NZ_MVBK01000044.1"/>
</dbReference>
<keyword evidence="3" id="KW-1003">Cell membrane</keyword>
<feature type="transmembrane region" description="Helical" evidence="8">
    <location>
        <begin position="134"/>
        <end position="158"/>
    </location>
</feature>
<dbReference type="InterPro" id="IPR050586">
    <property type="entry name" value="CPA3_Na-H_Antiporter_D"/>
</dbReference>
<feature type="domain" description="NADH:quinone oxidoreductase/Mrp antiporter transmembrane" evidence="9">
    <location>
        <begin position="128"/>
        <end position="419"/>
    </location>
</feature>
<keyword evidence="6 8" id="KW-0472">Membrane</keyword>
<dbReference type="GO" id="GO:0008137">
    <property type="term" value="F:NADH dehydrogenase (ubiquinone) activity"/>
    <property type="evidence" value="ECO:0007669"/>
    <property type="project" value="InterPro"/>
</dbReference>
<feature type="transmembrane region" description="Helical" evidence="8">
    <location>
        <begin position="299"/>
        <end position="321"/>
    </location>
</feature>
<keyword evidence="12" id="KW-1185">Reference proteome</keyword>
<protein>
    <submittedName>
        <fullName evidence="11">Oxidoreductase</fullName>
    </submittedName>
</protein>
<feature type="transmembrane region" description="Helical" evidence="8">
    <location>
        <begin position="6"/>
        <end position="26"/>
    </location>
</feature>
<dbReference type="GO" id="GO:0042773">
    <property type="term" value="P:ATP synthesis coupled electron transport"/>
    <property type="evidence" value="ECO:0007669"/>
    <property type="project" value="InterPro"/>
</dbReference>
<feature type="transmembrane region" description="Helical" evidence="8">
    <location>
        <begin position="327"/>
        <end position="349"/>
    </location>
</feature>
<evidence type="ECO:0000313" key="12">
    <source>
        <dbReference type="Proteomes" id="UP000189462"/>
    </source>
</evidence>
<name>A0A1V3NHY9_9GAMM</name>
<dbReference type="InterPro" id="IPR001516">
    <property type="entry name" value="Proton_antipo_N"/>
</dbReference>
<keyword evidence="5 8" id="KW-1133">Transmembrane helix</keyword>
<comment type="similarity">
    <text evidence="2">Belongs to the CPA3 antiporters (TC 2.A.63) subunit D family.</text>
</comment>
<accession>A0A1V3NHY9</accession>
<sequence length="481" mass="49773">MNSLIGADWAAWSVIAPLAGAVLAALWPRSGPLLGMVVSVFAVLVSAGAALGVWHDGPARAGLGGWEVPLGIALHLDGLSALMLLMTAVVGFAVSVYALAYIRPGSGRDKFWPLWLWLWASMNGLYLSGDAFNLYVALELLGLAAVAMVALAGGAAALTAAMRYLLVSLLGSLAYLMGVALLYASHGVLDLALLGQVMGDEPATRLAAALMTAGLLMKTALFPLHVWLAPAHGSAPAPVSAVLSALVVKASFYLILRLWLDVFPQPEGSAFALLMGALGAAALLWGSLLALRAQRLKRVVAYSTVAQLGYLLLAFPLMLAVPAAWHAVVFFALAHACAKAAVFMAAGSLQRSAGHDRLAGLGGVMRREPMTLFALGIAGASLVGLPLTGGFIAKWLLVEAAIQGQAWGWALLVLVGGLLSGAYVFRVLGHGFIRDLAVTQHHPVPALMSWSVLALALVSVALGFAGAPALELLTRHGGEGS</sequence>
<feature type="transmembrane region" description="Helical" evidence="8">
    <location>
        <begin position="111"/>
        <end position="128"/>
    </location>
</feature>
<evidence type="ECO:0000256" key="5">
    <source>
        <dbReference type="ARBA" id="ARBA00022989"/>
    </source>
</evidence>
<evidence type="ECO:0000256" key="4">
    <source>
        <dbReference type="ARBA" id="ARBA00022692"/>
    </source>
</evidence>
<evidence type="ECO:0000259" key="10">
    <source>
        <dbReference type="Pfam" id="PF00662"/>
    </source>
</evidence>
<dbReference type="Proteomes" id="UP000189462">
    <property type="component" value="Unassembled WGS sequence"/>
</dbReference>